<dbReference type="EMBL" id="DS113557">
    <property type="protein sequence ID" value="EAY01784.1"/>
    <property type="molecule type" value="Genomic_DNA"/>
</dbReference>
<keyword evidence="2" id="KW-1185">Reference proteome</keyword>
<proteinExistence type="predicted"/>
<protein>
    <submittedName>
        <fullName evidence="1">Uncharacterized protein</fullName>
    </submittedName>
</protein>
<reference evidence="1" key="2">
    <citation type="journal article" date="2007" name="Science">
        <title>Draft genome sequence of the sexually transmitted pathogen Trichomonas vaginalis.</title>
        <authorList>
            <person name="Carlton J.M."/>
            <person name="Hirt R.P."/>
            <person name="Silva J.C."/>
            <person name="Delcher A.L."/>
            <person name="Schatz M."/>
            <person name="Zhao Q."/>
            <person name="Wortman J.R."/>
            <person name="Bidwell S.L."/>
            <person name="Alsmark U.C.M."/>
            <person name="Besteiro S."/>
            <person name="Sicheritz-Ponten T."/>
            <person name="Noel C.J."/>
            <person name="Dacks J.B."/>
            <person name="Foster P.G."/>
            <person name="Simillion C."/>
            <person name="Van de Peer Y."/>
            <person name="Miranda-Saavedra D."/>
            <person name="Barton G.J."/>
            <person name="Westrop G.D."/>
            <person name="Mueller S."/>
            <person name="Dessi D."/>
            <person name="Fiori P.L."/>
            <person name="Ren Q."/>
            <person name="Paulsen I."/>
            <person name="Zhang H."/>
            <person name="Bastida-Corcuera F.D."/>
            <person name="Simoes-Barbosa A."/>
            <person name="Brown M.T."/>
            <person name="Hayes R.D."/>
            <person name="Mukherjee M."/>
            <person name="Okumura C.Y."/>
            <person name="Schneider R."/>
            <person name="Smith A.J."/>
            <person name="Vanacova S."/>
            <person name="Villalvazo M."/>
            <person name="Haas B.J."/>
            <person name="Pertea M."/>
            <person name="Feldblyum T.V."/>
            <person name="Utterback T.R."/>
            <person name="Shu C.L."/>
            <person name="Osoegawa K."/>
            <person name="de Jong P.J."/>
            <person name="Hrdy I."/>
            <person name="Horvathova L."/>
            <person name="Zubacova Z."/>
            <person name="Dolezal P."/>
            <person name="Malik S.B."/>
            <person name="Logsdon J.M. Jr."/>
            <person name="Henze K."/>
            <person name="Gupta A."/>
            <person name="Wang C.C."/>
            <person name="Dunne R.L."/>
            <person name="Upcroft J.A."/>
            <person name="Upcroft P."/>
            <person name="White O."/>
            <person name="Salzberg S.L."/>
            <person name="Tang P."/>
            <person name="Chiu C.-H."/>
            <person name="Lee Y.-S."/>
            <person name="Embley T.M."/>
            <person name="Coombs G.H."/>
            <person name="Mottram J.C."/>
            <person name="Tachezy J."/>
            <person name="Fraser-Liggett C.M."/>
            <person name="Johnson P.J."/>
        </authorList>
    </citation>
    <scope>NUCLEOTIDE SEQUENCE [LARGE SCALE GENOMIC DNA]</scope>
    <source>
        <strain evidence="1">G3</strain>
    </source>
</reference>
<accession>A2F000</accession>
<dbReference type="AlphaFoldDB" id="A2F000"/>
<dbReference type="Proteomes" id="UP000001542">
    <property type="component" value="Unassembled WGS sequence"/>
</dbReference>
<evidence type="ECO:0000313" key="1">
    <source>
        <dbReference type="EMBL" id="EAY01784.1"/>
    </source>
</evidence>
<sequence>MTIAPVPLNIPAGTFKEDKVNHKEETTVESCEKLVALMTDPVDLLYESMLRREPEQITRSNIYNYIGTKKTMPYKPLSI</sequence>
<dbReference type="VEuPathDB" id="TrichDB:TVAGG3_0144680"/>
<dbReference type="VEuPathDB" id="TrichDB:TVAG_111410"/>
<evidence type="ECO:0000313" key="2">
    <source>
        <dbReference type="Proteomes" id="UP000001542"/>
    </source>
</evidence>
<gene>
    <name evidence="1" type="ORF">TVAG_111410</name>
</gene>
<dbReference type="RefSeq" id="XP_001314342.1">
    <property type="nucleotide sequence ID" value="XM_001314324.1"/>
</dbReference>
<reference evidence="1" key="1">
    <citation type="submission" date="2006-10" db="EMBL/GenBank/DDBJ databases">
        <authorList>
            <person name="Amadeo P."/>
            <person name="Zhao Q."/>
            <person name="Wortman J."/>
            <person name="Fraser-Liggett C."/>
            <person name="Carlton J."/>
        </authorList>
    </citation>
    <scope>NUCLEOTIDE SEQUENCE</scope>
    <source>
        <strain evidence="1">G3</strain>
    </source>
</reference>
<dbReference type="InParanoid" id="A2F000"/>
<organism evidence="1 2">
    <name type="scientific">Trichomonas vaginalis (strain ATCC PRA-98 / G3)</name>
    <dbReference type="NCBI Taxonomy" id="412133"/>
    <lineage>
        <taxon>Eukaryota</taxon>
        <taxon>Metamonada</taxon>
        <taxon>Parabasalia</taxon>
        <taxon>Trichomonadida</taxon>
        <taxon>Trichomonadidae</taxon>
        <taxon>Trichomonas</taxon>
    </lineage>
</organism>
<dbReference type="KEGG" id="tva:4759613"/>
<name>A2F000_TRIV3</name>